<protein>
    <submittedName>
        <fullName evidence="4">Sugar ABC transporter substrate-binding protein</fullName>
    </submittedName>
</protein>
<dbReference type="PANTHER" id="PTHR43649">
    <property type="entry name" value="ARABINOSE-BINDING PROTEIN-RELATED"/>
    <property type="match status" value="1"/>
</dbReference>
<dbReference type="EMBL" id="AP027742">
    <property type="protein sequence ID" value="BDZ76331.1"/>
    <property type="molecule type" value="Genomic_DNA"/>
</dbReference>
<dbReference type="PANTHER" id="PTHR43649:SF29">
    <property type="entry name" value="OSMOPROTECTIVE COMPOUNDS-BINDING PROTEIN GGTB"/>
    <property type="match status" value="1"/>
</dbReference>
<reference evidence="5" key="1">
    <citation type="journal article" date="2023" name="Int. J. Syst. Evol. Microbiol.">
        <title>Claveliimonas bilis gen. nov., sp. nov., deoxycholic acid-producing bacteria isolated from human faeces, and reclassification of Sellimonas monacensis Zenner et al. 2021 as Claveliimonas monacensis comb. nov.</title>
        <authorList>
            <person name="Hisatomi A."/>
            <person name="Kastawa N.W.E.P.G."/>
            <person name="Song I."/>
            <person name="Ohkuma M."/>
            <person name="Fukiya S."/>
            <person name="Sakamoto M."/>
        </authorList>
    </citation>
    <scope>NUCLEOTIDE SEQUENCE [LARGE SCALE GENOMIC DNA]</scope>
    <source>
        <strain evidence="5">12BBH14</strain>
    </source>
</reference>
<evidence type="ECO:0000256" key="1">
    <source>
        <dbReference type="ARBA" id="ARBA00008520"/>
    </source>
</evidence>
<dbReference type="SUPFAM" id="SSF53850">
    <property type="entry name" value="Periplasmic binding protein-like II"/>
    <property type="match status" value="1"/>
</dbReference>
<accession>A0ABN6YZI7</accession>
<dbReference type="InterPro" id="IPR050490">
    <property type="entry name" value="Bact_solute-bd_prot1"/>
</dbReference>
<evidence type="ECO:0000256" key="3">
    <source>
        <dbReference type="SAM" id="SignalP"/>
    </source>
</evidence>
<feature type="signal peptide" evidence="3">
    <location>
        <begin position="1"/>
        <end position="20"/>
    </location>
</feature>
<dbReference type="Pfam" id="PF01547">
    <property type="entry name" value="SBP_bac_1"/>
    <property type="match status" value="1"/>
</dbReference>
<dbReference type="Gene3D" id="3.40.190.10">
    <property type="entry name" value="Periplasmic binding protein-like II"/>
    <property type="match status" value="2"/>
</dbReference>
<organism evidence="4 5">
    <name type="scientific">Claveliimonas bilis</name>
    <dbReference type="NCBI Taxonomy" id="3028070"/>
    <lineage>
        <taxon>Bacteria</taxon>
        <taxon>Bacillati</taxon>
        <taxon>Bacillota</taxon>
        <taxon>Clostridia</taxon>
        <taxon>Lachnospirales</taxon>
        <taxon>Lachnospiraceae</taxon>
        <taxon>Claveliimonas</taxon>
    </lineage>
</organism>
<evidence type="ECO:0000313" key="5">
    <source>
        <dbReference type="Proteomes" id="UP001305815"/>
    </source>
</evidence>
<sequence length="426" mass="47411">MKKRYVSLFLVGAMTLGLLAGCGSSEEDSGDKITINFLNKYPEEEYVKYFEEAVADYEEANPDVDIVMENVSDQAIKDKLSTMAAGGEMPDVFFSWSGEYCKKFARSELALDLTSYLENDTEWKDGFLPAFLNNSTFDGKTYGIPFRSSVMYMIYDKEIFEQYNLEVPETYDEFLNVCQTLQDNGVTPIGFGNSQTWYSAWWIGTFNAQMVDPETLNADYNPETGQFTDTRYQEAIQMLLDLNDNGYFGSNVNSKDYYQVREEFCAGQVGMIMDATAQFSIYEEAMGDNMGYFKFPTVTEGDGDPGTTTGGAEVYCVSAKSEHPDEAVDFIKFMTSKEQAIKQTEESGLPNCVIGGITEENASANLVEAYETAESLTNIADWLDTAVEAKVADQYMTSVQEGFSGKSAADIMADVQKVAAEVAEEN</sequence>
<proteinExistence type="inferred from homology"/>
<keyword evidence="2" id="KW-0813">Transport</keyword>
<evidence type="ECO:0000256" key="2">
    <source>
        <dbReference type="ARBA" id="ARBA00022448"/>
    </source>
</evidence>
<keyword evidence="3" id="KW-0732">Signal</keyword>
<feature type="chain" id="PRO_5047245023" evidence="3">
    <location>
        <begin position="21"/>
        <end position="426"/>
    </location>
</feature>
<dbReference type="PROSITE" id="PS51257">
    <property type="entry name" value="PROKAR_LIPOPROTEIN"/>
    <property type="match status" value="1"/>
</dbReference>
<gene>
    <name evidence="4" type="primary">yurO</name>
    <name evidence="4" type="ORF">Lac1_05140</name>
</gene>
<dbReference type="RefSeq" id="WP_316266158.1">
    <property type="nucleotide sequence ID" value="NZ_AP027742.1"/>
</dbReference>
<keyword evidence="5" id="KW-1185">Reference proteome</keyword>
<evidence type="ECO:0000313" key="4">
    <source>
        <dbReference type="EMBL" id="BDZ76331.1"/>
    </source>
</evidence>
<dbReference type="Proteomes" id="UP001305815">
    <property type="component" value="Chromosome"/>
</dbReference>
<name>A0ABN6YZI7_9FIRM</name>
<comment type="similarity">
    <text evidence="1">Belongs to the bacterial solute-binding protein 1 family.</text>
</comment>
<dbReference type="InterPro" id="IPR006059">
    <property type="entry name" value="SBP"/>
</dbReference>